<dbReference type="PROSITE" id="PS51257">
    <property type="entry name" value="PROKAR_LIPOPROTEIN"/>
    <property type="match status" value="1"/>
</dbReference>
<dbReference type="CDD" id="cd00229">
    <property type="entry name" value="SGNH_hydrolase"/>
    <property type="match status" value="1"/>
</dbReference>
<dbReference type="Gene3D" id="3.40.50.1110">
    <property type="entry name" value="SGNH hydrolase"/>
    <property type="match status" value="1"/>
</dbReference>
<dbReference type="SUPFAM" id="SSF52266">
    <property type="entry name" value="SGNH hydrolase"/>
    <property type="match status" value="1"/>
</dbReference>
<dbReference type="EMBL" id="JBJHZX010000024">
    <property type="protein sequence ID" value="MFL0197034.1"/>
    <property type="molecule type" value="Genomic_DNA"/>
</dbReference>
<keyword evidence="1" id="KW-0378">Hydrolase</keyword>
<dbReference type="Proteomes" id="UP001623660">
    <property type="component" value="Unassembled WGS sequence"/>
</dbReference>
<name>A0ABW8SPD7_9CLOT</name>
<dbReference type="RefSeq" id="WP_406793138.1">
    <property type="nucleotide sequence ID" value="NZ_JBJHZX010000024.1"/>
</dbReference>
<comment type="caution">
    <text evidence="1">The sequence shown here is derived from an EMBL/GenBank/DDBJ whole genome shotgun (WGS) entry which is preliminary data.</text>
</comment>
<sequence length="410" mass="44524">MREKLLIIISVISISCAMIFVSSSIKNNSSNNTKLPTESIQNQLPYKKYGHNIDAGLSKYKNALKNASNQKIKIYCIGESNTRGEYSSDEINKSWVGVMKSYLQNEFGNAGEGFINIYEGALPSGAKPRWTLGNGWSVSGASNRLTSNVGGWGGCFGTSANNTSPATLTFTGTNLDLLYAKAKDGGTARITIDGIKVGTISCLDESVSFSHKVSYSGLSNTTHTLIITPNTTSNIFIEGAIASSNTTGIEVDKIAISSKMASYFTTTLTKKVWDTLPNPDLVLLSFGLNEAAHKVSVEDYKSHMTSLVTYWQGRGCNVCLIPNQKPANSWTTNWPAYVTSLYEISDTYNTGIIDIYKAYFSDYTTSQKLGLFGMAINDYSGGSGTNTAHPSDKGYKYIGEVIYNNLQLLN</sequence>
<proteinExistence type="predicted"/>
<dbReference type="InterPro" id="IPR036514">
    <property type="entry name" value="SGNH_hydro_sf"/>
</dbReference>
<gene>
    <name evidence="1" type="ORF">ACJDU8_15915</name>
</gene>
<protein>
    <submittedName>
        <fullName evidence="1">SGNH/GDSL hydrolase family protein</fullName>
    </submittedName>
</protein>
<evidence type="ECO:0000313" key="1">
    <source>
        <dbReference type="EMBL" id="MFL0197034.1"/>
    </source>
</evidence>
<keyword evidence="2" id="KW-1185">Reference proteome</keyword>
<accession>A0ABW8SPD7</accession>
<reference evidence="1 2" key="1">
    <citation type="submission" date="2024-11" db="EMBL/GenBank/DDBJ databases">
        <authorList>
            <person name="Heng Y.C."/>
            <person name="Lim A.C.H."/>
            <person name="Lee J.K.Y."/>
            <person name="Kittelmann S."/>
        </authorList>
    </citation>
    <scope>NUCLEOTIDE SEQUENCE [LARGE SCALE GENOMIC DNA]</scope>
    <source>
        <strain evidence="1 2">WILCCON 0269</strain>
    </source>
</reference>
<evidence type="ECO:0000313" key="2">
    <source>
        <dbReference type="Proteomes" id="UP001623660"/>
    </source>
</evidence>
<organism evidence="1 2">
    <name type="scientific">Candidatus Clostridium eludens</name>
    <dbReference type="NCBI Taxonomy" id="3381663"/>
    <lineage>
        <taxon>Bacteria</taxon>
        <taxon>Bacillati</taxon>
        <taxon>Bacillota</taxon>
        <taxon>Clostridia</taxon>
        <taxon>Eubacteriales</taxon>
        <taxon>Clostridiaceae</taxon>
        <taxon>Clostridium</taxon>
    </lineage>
</organism>
<dbReference type="Gene3D" id="2.60.120.260">
    <property type="entry name" value="Galactose-binding domain-like"/>
    <property type="match status" value="1"/>
</dbReference>
<dbReference type="GO" id="GO:0016787">
    <property type="term" value="F:hydrolase activity"/>
    <property type="evidence" value="ECO:0007669"/>
    <property type="project" value="UniProtKB-KW"/>
</dbReference>